<accession>A0A1J5QPN6</accession>
<name>A0A1J5QPN6_9ZZZZ</name>
<feature type="region of interest" description="Disordered" evidence="1">
    <location>
        <begin position="68"/>
        <end position="141"/>
    </location>
</feature>
<feature type="compositionally biased region" description="Basic and acidic residues" evidence="1">
    <location>
        <begin position="97"/>
        <end position="108"/>
    </location>
</feature>
<organism evidence="2">
    <name type="scientific">mine drainage metagenome</name>
    <dbReference type="NCBI Taxonomy" id="410659"/>
    <lineage>
        <taxon>unclassified sequences</taxon>
        <taxon>metagenomes</taxon>
        <taxon>ecological metagenomes</taxon>
    </lineage>
</organism>
<reference evidence="2" key="1">
    <citation type="submission" date="2016-10" db="EMBL/GenBank/DDBJ databases">
        <title>Sequence of Gallionella enrichment culture.</title>
        <authorList>
            <person name="Poehlein A."/>
            <person name="Muehling M."/>
            <person name="Daniel R."/>
        </authorList>
    </citation>
    <scope>NUCLEOTIDE SEQUENCE</scope>
</reference>
<gene>
    <name evidence="2" type="ORF">GALL_387900</name>
</gene>
<comment type="caution">
    <text evidence="2">The sequence shown here is derived from an EMBL/GenBank/DDBJ whole genome shotgun (WGS) entry which is preliminary data.</text>
</comment>
<evidence type="ECO:0000313" key="2">
    <source>
        <dbReference type="EMBL" id="OIQ79467.1"/>
    </source>
</evidence>
<sequence>MVLAESVGPQAARRGEESAADVVDRVLEGVGRVAARTRDRGPLRTVEVTRPQVHHELRRADACGEPRRPLRVHLGGPQASRRECGRLGEPSGLGQTEHGRCRQVEHVRGAVTGGPEPGQRRLEALGEPSGGAETGESAHLERRPQLGVGVVVHPLEKVVDELERAVGVVAVVLVEVGGLRGELDLAEPVVGAGVVRGEKL</sequence>
<protein>
    <submittedName>
        <fullName evidence="2">Uncharacterized protein</fullName>
    </submittedName>
</protein>
<proteinExistence type="predicted"/>
<dbReference type="EMBL" id="MLJW01001208">
    <property type="protein sequence ID" value="OIQ79467.1"/>
    <property type="molecule type" value="Genomic_DNA"/>
</dbReference>
<dbReference type="AlphaFoldDB" id="A0A1J5QPN6"/>
<evidence type="ECO:0000256" key="1">
    <source>
        <dbReference type="SAM" id="MobiDB-lite"/>
    </source>
</evidence>